<dbReference type="Pfam" id="PF13561">
    <property type="entry name" value="adh_short_C2"/>
    <property type="match status" value="1"/>
</dbReference>
<dbReference type="Gene3D" id="3.40.50.720">
    <property type="entry name" value="NAD(P)-binding Rossmann-like Domain"/>
    <property type="match status" value="1"/>
</dbReference>
<dbReference type="PRINTS" id="PR01397">
    <property type="entry name" value="DHBDHDRGNASE"/>
</dbReference>
<dbReference type="PANTHER" id="PTHR42760">
    <property type="entry name" value="SHORT-CHAIN DEHYDROGENASES/REDUCTASES FAMILY MEMBER"/>
    <property type="match status" value="1"/>
</dbReference>
<keyword evidence="2" id="KW-0560">Oxidoreductase</keyword>
<reference evidence="3 4" key="1">
    <citation type="submission" date="2020-08" db="EMBL/GenBank/DDBJ databases">
        <title>Genomic Encyclopedia of Type Strains, Phase III (KMG-III): the genomes of soil and plant-associated and newly described type strains.</title>
        <authorList>
            <person name="Whitman W."/>
        </authorList>
    </citation>
    <scope>NUCLEOTIDE SEQUENCE [LARGE SCALE GENOMIC DNA]</scope>
    <source>
        <strain evidence="3 4">CECT 3146</strain>
    </source>
</reference>
<dbReference type="InterPro" id="IPR002347">
    <property type="entry name" value="SDR_fam"/>
</dbReference>
<evidence type="ECO:0000256" key="1">
    <source>
        <dbReference type="ARBA" id="ARBA00006484"/>
    </source>
</evidence>
<dbReference type="SUPFAM" id="SSF51735">
    <property type="entry name" value="NAD(P)-binding Rossmann-fold domains"/>
    <property type="match status" value="1"/>
</dbReference>
<dbReference type="InterPro" id="IPR003560">
    <property type="entry name" value="DHB_DH"/>
</dbReference>
<gene>
    <name evidence="3" type="ORF">FHS40_008882</name>
</gene>
<dbReference type="InterPro" id="IPR036291">
    <property type="entry name" value="NAD(P)-bd_dom_sf"/>
</dbReference>
<sequence length="164" mass="17325">MAEMTEYGDAEWQQVFEVNARGPFNCMRAAGRRMASRGHGCIVTIGSNSASIVKMGQGLYGAAKAASHYLTNCLGLELAARGVRCLVVAPGTTETAMSRANEQVPGGREALLKGEPGRYRVGIPRGRFAKPEEIASVVGFLVSDQATHLAITTITVDGGSTLRP</sequence>
<dbReference type="AlphaFoldDB" id="A0A7W8EY46"/>
<keyword evidence="4" id="KW-1185">Reference proteome</keyword>
<protein>
    <submittedName>
        <fullName evidence="3">NAD(P)-dependent dehydrogenase (Short-subunit alcohol dehydrogenase family)</fullName>
    </submittedName>
</protein>
<dbReference type="PANTHER" id="PTHR42760:SF115">
    <property type="entry name" value="3-OXOACYL-[ACYL-CARRIER-PROTEIN] REDUCTASE FABG"/>
    <property type="match status" value="1"/>
</dbReference>
<organism evidence="3 4">
    <name type="scientific">Streptomyces spectabilis</name>
    <dbReference type="NCBI Taxonomy" id="68270"/>
    <lineage>
        <taxon>Bacteria</taxon>
        <taxon>Bacillati</taxon>
        <taxon>Actinomycetota</taxon>
        <taxon>Actinomycetes</taxon>
        <taxon>Kitasatosporales</taxon>
        <taxon>Streptomycetaceae</taxon>
        <taxon>Streptomyces</taxon>
    </lineage>
</organism>
<evidence type="ECO:0000313" key="4">
    <source>
        <dbReference type="Proteomes" id="UP000549009"/>
    </source>
</evidence>
<name>A0A7W8EY46_STRST</name>
<comment type="caution">
    <text evidence="3">The sequence shown here is derived from an EMBL/GenBank/DDBJ whole genome shotgun (WGS) entry which is preliminary data.</text>
</comment>
<dbReference type="InterPro" id="IPR020904">
    <property type="entry name" value="Sc_DH/Rdtase_CS"/>
</dbReference>
<dbReference type="Proteomes" id="UP000549009">
    <property type="component" value="Unassembled WGS sequence"/>
</dbReference>
<dbReference type="GO" id="GO:0019290">
    <property type="term" value="P:siderophore biosynthetic process"/>
    <property type="evidence" value="ECO:0007669"/>
    <property type="project" value="InterPro"/>
</dbReference>
<comment type="similarity">
    <text evidence="1">Belongs to the short-chain dehydrogenases/reductases (SDR) family.</text>
</comment>
<evidence type="ECO:0000256" key="2">
    <source>
        <dbReference type="ARBA" id="ARBA00023002"/>
    </source>
</evidence>
<dbReference type="GO" id="GO:0008667">
    <property type="term" value="F:2,3-dihydro-2,3-dihydroxybenzoate dehydrogenase activity"/>
    <property type="evidence" value="ECO:0007669"/>
    <property type="project" value="InterPro"/>
</dbReference>
<evidence type="ECO:0000313" key="3">
    <source>
        <dbReference type="EMBL" id="MBB5109752.1"/>
    </source>
</evidence>
<dbReference type="EMBL" id="JACHJD010000037">
    <property type="protein sequence ID" value="MBB5109752.1"/>
    <property type="molecule type" value="Genomic_DNA"/>
</dbReference>
<dbReference type="PROSITE" id="PS00061">
    <property type="entry name" value="ADH_SHORT"/>
    <property type="match status" value="1"/>
</dbReference>
<dbReference type="GO" id="GO:0016616">
    <property type="term" value="F:oxidoreductase activity, acting on the CH-OH group of donors, NAD or NADP as acceptor"/>
    <property type="evidence" value="ECO:0007669"/>
    <property type="project" value="TreeGrafter"/>
</dbReference>
<accession>A0A7W8EY46</accession>
<proteinExistence type="inferred from homology"/>